<dbReference type="Proteomes" id="UP000184315">
    <property type="component" value="Unassembled WGS sequence"/>
</dbReference>
<gene>
    <name evidence="1" type="ORF">PL921460075</name>
</gene>
<accession>A0A1J1LNZ6</accession>
<proteinExistence type="predicted"/>
<dbReference type="AlphaFoldDB" id="A0A1J1LNZ6"/>
<dbReference type="RefSeq" id="WP_072717007.1">
    <property type="nucleotide sequence ID" value="NZ_LN889762.1"/>
</dbReference>
<protein>
    <submittedName>
        <fullName evidence="1">Uncharacterized protein</fullName>
    </submittedName>
</protein>
<dbReference type="OrthoDB" id="9908846at2"/>
<name>A0A1J1LNZ6_9CYAN</name>
<dbReference type="STRING" id="671072.PL921460075"/>
<evidence type="ECO:0000313" key="2">
    <source>
        <dbReference type="Proteomes" id="UP000184315"/>
    </source>
</evidence>
<sequence>MKSQLSKILPALVALGILSFAALFLWQSRQTKDKVIMAQPQKLLLTEIWQVKSVDSPTQFTIKKGWFNTREIRVCGVAVSEQNSKVAINDLNKLIKESEGEVGVIFLAKDGNQWITEVYANLGKLPEDMIGEQLITKGFATLTDEVYSCPNGESLRLAQKSLSK</sequence>
<keyword evidence="2" id="KW-1185">Reference proteome</keyword>
<evidence type="ECO:0000313" key="1">
    <source>
        <dbReference type="EMBL" id="CUR33966.1"/>
    </source>
</evidence>
<organism evidence="1 2">
    <name type="scientific">Planktothrix tepida PCC 9214</name>
    <dbReference type="NCBI Taxonomy" id="671072"/>
    <lineage>
        <taxon>Bacteria</taxon>
        <taxon>Bacillati</taxon>
        <taxon>Cyanobacteriota</taxon>
        <taxon>Cyanophyceae</taxon>
        <taxon>Oscillatoriophycideae</taxon>
        <taxon>Oscillatoriales</taxon>
        <taxon>Microcoleaceae</taxon>
        <taxon>Planktothrix</taxon>
    </lineage>
</organism>
<reference evidence="2" key="1">
    <citation type="submission" date="2015-10" db="EMBL/GenBank/DDBJ databases">
        <authorList>
            <person name="Regsiter A."/>
            <person name="william w."/>
        </authorList>
    </citation>
    <scope>NUCLEOTIDE SEQUENCE [LARGE SCALE GENOMIC DNA]</scope>
</reference>
<dbReference type="EMBL" id="CZDF01000166">
    <property type="protein sequence ID" value="CUR33966.1"/>
    <property type="molecule type" value="Genomic_DNA"/>
</dbReference>